<dbReference type="InterPro" id="IPR036890">
    <property type="entry name" value="HATPase_C_sf"/>
</dbReference>
<evidence type="ECO:0000259" key="1">
    <source>
        <dbReference type="PROSITE" id="PS50097"/>
    </source>
</evidence>
<dbReference type="EMBL" id="JABXXO010000014">
    <property type="protein sequence ID" value="KAF7760905.1"/>
    <property type="molecule type" value="Genomic_DNA"/>
</dbReference>
<dbReference type="SMART" id="SM00225">
    <property type="entry name" value="BTB"/>
    <property type="match status" value="1"/>
</dbReference>
<dbReference type="Proteomes" id="UP000629468">
    <property type="component" value="Unassembled WGS sequence"/>
</dbReference>
<dbReference type="SUPFAM" id="SSF54695">
    <property type="entry name" value="POZ domain"/>
    <property type="match status" value="1"/>
</dbReference>
<dbReference type="GO" id="GO:0030544">
    <property type="term" value="F:Hsp70 protein binding"/>
    <property type="evidence" value="ECO:0007669"/>
    <property type="project" value="TreeGrafter"/>
</dbReference>
<dbReference type="Gene3D" id="3.30.565.10">
    <property type="entry name" value="Histidine kinase-like ATPase, C-terminal domain"/>
    <property type="match status" value="1"/>
</dbReference>
<dbReference type="InterPro" id="IPR052972">
    <property type="entry name" value="Sacsin_chaperone_reg"/>
</dbReference>
<dbReference type="Pfam" id="PF25794">
    <property type="entry name" value="SACS"/>
    <property type="match status" value="2"/>
</dbReference>
<feature type="domain" description="BTB" evidence="1">
    <location>
        <begin position="2434"/>
        <end position="2504"/>
    </location>
</feature>
<sequence>MAKAFGETVAPTDAIRSILGSYPFSIGLLREIISNSDDARASHQIFVLDRRTHSNTAVYHTHLADKQGPALLAYNDEIIHDEDWTALRKIHDSSKKTDTSKIGKYGVGFRASYHVTDTPNILSGPNLVILDPQHDFTESGGIQLNIEKEWETYRDHLTTFESLFPSTDWGKAFQGTIFRLPLRTTESRISNEIVTPETISNLLNDFVREELDVTLLFLRNIISIQVYEINDSGENAQLATATINREAIEHHGCYKIRKATIRTNVSGCLKEREWRVMHAPFSDKEAIDALSKRLGGNPAATLAKHKLSPNVDLAIPLHISVAPKIGRLFTFQPLPLDTEFPIHINTLFSLTSSRQNLRNAGEKGIVKGSEDEALIEWNRLLFDTYIPFAWAGLLDILVQHDHVQNIFEAWPTSQAKLRSGDYVYWKDTPFHITKYALSLPIWPIFRDPGSYGTITSLLVDGDSTGDNVLEALGCVGLQITRPPLYVTQLLREHHSSTIKILSPEIVHERLQALIPAVAQLNDADASVILEYLVSTSDFRCIANLPLVPSVSGARVALTLSGVTHNLFDETEEELFSAYDPTAVSLGRIPFNVRAKFLISGRQVLKVANLDPAKVVAFLVNSPYKSHTQETAEDAQVRWLDLFWKWTLKSTPVSYLGTFNQFYLVPTTSGLQTASDVVIDPESDNVLAGILELLGVSLIDQRLTAESRRALSHLKSSSNIHSLLRSLPTRITDIDLSEDQAKYLGAYLLRQLPTACHSYGPLDAELRARLRSLPIFPLLSPSPTESVLRRGSIVSTVDVHGVDSSRIPVLPQINSTVYLDLHSMDADILKYLDGKHHSPLSLEEMHDMMLNHFRDQSLEMQVAFLQYLQTRSSTISRRVFDQLANIAFVRARDGTLRSPKQLIDPQAAIATLYPGASSSLPDTNASQPLLRTLVTCLRNLKLFAIDISLEVVRERICYIASGACSSPEDLARRLITLINESRLDCDNLFNTSNISRDSEWIPTLQGLKSPLGCRDAKSHLGKHQLFDEVMPMVCSDISISDYLRRAFSWDGTVTLDILSQQLTKVLDGSSPPYGKVREIIKEIGNRFLTSAQLTSLHELLTPRAWIPVRGQSLQKVTYALLGETDIPEIGFRSIAYDSSHAKVRSFLQEMGCVEYPSKESILLHLESLHELGPTSAIPSAAVIRILSWLPSLAPEERTKLFIPDTRGQLQTYQRICYNDIGPRSSLVDIGDNHLAHSNISDELAETLGLKRLGLLGFESQYNDDLDMGEDLITTIRNRLREYTDSQLLLEFAANASDAGASEFNILLDQKAAPAKALISPRCSAFQSVPALVIHNDSVFEESDFKGILRTGIGGKSGKLDTIGQFGLGALTMFHVTEFAMIVSRDQVLFLNPCKAHLSVGRASLRLPLSQVRKLYSDHLKPLDGLFGFVLPEDIYEDYSYNGTLFRLPLRSETQFLDSEPLFRRPILLEHVVSSFEAVARECLLFTSISSIRCSERKIKISDLWSISASRHDCTEIQKHLSAHTVAITFNHKREHEWRVLSISVSDQQLPDSISSLREKYRLRIPPVVRIAASPKPASQHNLFSTLPLPIPLNLPVHISASFILASDRRSIRLDEYENVEASYNRWLLQTIVPMLYSRLLEDRAASGDNSPYWPGKPSKLTGKESVISEMVTDAVYKITAASDASVFKSEYDERTLSPREAHLIGHMHPSVVSEVMDKIQPSDVAKPPPFATRKLKDVPESHISFVTAEYVHTQILENLTRFDTSELRLDQLQELISFLCKGNNADSLVGLPLLPLEDGSFAKFDTSSNSCFYIAPRQAIEKAVFNCSRIVHRDFDTGKLAKIKNINIKPISGNDIQTLLNDYICMGSTLEHADAVTQLWIKKFWKVFTSLGITPDSITEYPLIPTLRPESYVSRNHCLTPSIIVADFSRHELQAECLAQMDFILVDSASVPREVRSTLQSLELSVENVLKKLFGGHKAISKLFNLLEPDLRARWVNWIRSFLRRQASSYFHRNANYRSLPLWNDMNGFPISANEVVMLPLNASIGSVAPFVSSSTVVYDQLLKSMGIQPPSSILSIIYFPKSLEDEEAYRRLLHVLLRHVDDNSSIPVPNSRRLIQDSSTLYSSRDDLFLAVFGRESEKFILPSFRMFEPQLEQHGLRRQQGLSIATFKTCLNDFQHGTGNDLHQRAADIFRIFSEELPLHLSSRSDNEWKVLEDLRFIPRRRAPLLLPGVQDITRYLARHVRFLPNIVSPSELVREEFKPIAWSQRAIYLKEPHSRILMLHPSLSMPSATEVVNHLAVLATEVAADHARNPALLDHLNQTYKWLNENVDDAESPLMKCTRDGIPLFLNVDDPTNIQENWEWKPANHILLDDYDTGFLQCPRDFIKPFRSLLVAAGAVSIDYGEERLQKASAEEENQLNFLEQFNRMRRDGICTDVCFTFDSDEEPLRAHRAYLAAYATHFRDMFSGFGTEAGIASAEEPVTIPIKGFSRPSMECLLDYVYTSKKPNLKKEQSDLALEILVLAHGWLMTEVQNAMQDIMMRPKMVDPFNLDHVRGIAEDTMSEELFQHCVGYEEKNSALVQQAREGSQVVGN</sequence>
<dbReference type="InterPro" id="IPR058210">
    <property type="entry name" value="SACS/Nov_dom"/>
</dbReference>
<dbReference type="PROSITE" id="PS50097">
    <property type="entry name" value="BTB"/>
    <property type="match status" value="1"/>
</dbReference>
<dbReference type="SUPFAM" id="SSF55874">
    <property type="entry name" value="ATPase domain of HSP90 chaperone/DNA topoisomerase II/histidine kinase"/>
    <property type="match status" value="2"/>
</dbReference>
<gene>
    <name evidence="2" type="ORF">Agabi119p4_10314</name>
</gene>
<comment type="caution">
    <text evidence="2">The sequence shown here is derived from an EMBL/GenBank/DDBJ whole genome shotgun (WGS) entry which is preliminary data.</text>
</comment>
<proteinExistence type="predicted"/>
<name>A0A8H7C2Q9_AGABI</name>
<evidence type="ECO:0000313" key="2">
    <source>
        <dbReference type="EMBL" id="KAF7760905.1"/>
    </source>
</evidence>
<organism evidence="2 3">
    <name type="scientific">Agaricus bisporus var. burnettii</name>
    <dbReference type="NCBI Taxonomy" id="192524"/>
    <lineage>
        <taxon>Eukaryota</taxon>
        <taxon>Fungi</taxon>
        <taxon>Dikarya</taxon>
        <taxon>Basidiomycota</taxon>
        <taxon>Agaricomycotina</taxon>
        <taxon>Agaricomycetes</taxon>
        <taxon>Agaricomycetidae</taxon>
        <taxon>Agaricales</taxon>
        <taxon>Agaricineae</taxon>
        <taxon>Agaricaceae</taxon>
        <taxon>Agaricus</taxon>
    </lineage>
</organism>
<dbReference type="InterPro" id="IPR011333">
    <property type="entry name" value="SKP1/BTB/POZ_sf"/>
</dbReference>
<dbReference type="PANTHER" id="PTHR15600:SF42">
    <property type="entry name" value="SACSIN"/>
    <property type="match status" value="1"/>
</dbReference>
<dbReference type="Gene3D" id="3.30.710.10">
    <property type="entry name" value="Potassium Channel Kv1.1, Chain A"/>
    <property type="match status" value="1"/>
</dbReference>
<protein>
    <recommendedName>
        <fullName evidence="1">BTB domain-containing protein</fullName>
    </recommendedName>
</protein>
<accession>A0A8H7C2Q9</accession>
<evidence type="ECO:0000313" key="3">
    <source>
        <dbReference type="Proteomes" id="UP000629468"/>
    </source>
</evidence>
<dbReference type="PANTHER" id="PTHR15600">
    <property type="entry name" value="SACSIN"/>
    <property type="match status" value="1"/>
</dbReference>
<dbReference type="Pfam" id="PF00651">
    <property type="entry name" value="BTB"/>
    <property type="match status" value="1"/>
</dbReference>
<dbReference type="InterPro" id="IPR000210">
    <property type="entry name" value="BTB/POZ_dom"/>
</dbReference>
<reference evidence="2 3" key="1">
    <citation type="journal article" name="Sci. Rep.">
        <title>Telomere-to-telomere assembled and centromere annotated genomes of the two main subspecies of the button mushroom Agaricus bisporus reveal especially polymorphic chromosome ends.</title>
        <authorList>
            <person name="Sonnenberg A.S.M."/>
            <person name="Sedaghat-Telgerd N."/>
            <person name="Lavrijssen B."/>
            <person name="Ohm R.A."/>
            <person name="Hendrickx P.M."/>
            <person name="Scholtmeijer K."/>
            <person name="Baars J.J.P."/>
            <person name="van Peer A."/>
        </authorList>
    </citation>
    <scope>NUCLEOTIDE SEQUENCE [LARGE SCALE GENOMIC DNA]</scope>
    <source>
        <strain evidence="2 3">H119_p4</strain>
    </source>
</reference>